<dbReference type="SUPFAM" id="SSF56327">
    <property type="entry name" value="LDH C-terminal domain-like"/>
    <property type="match status" value="1"/>
</dbReference>
<protein>
    <recommendedName>
        <fullName evidence="6">Lactate/malate dehydrogenase N-terminal domain-containing protein</fullName>
    </recommendedName>
</protein>
<evidence type="ECO:0000256" key="2">
    <source>
        <dbReference type="ARBA" id="ARBA00023027"/>
    </source>
</evidence>
<feature type="binding site" evidence="4">
    <location>
        <position position="150"/>
    </location>
    <ligand>
        <name>substrate</name>
    </ligand>
</feature>
<feature type="binding site" evidence="5">
    <location>
        <begin position="7"/>
        <end position="12"/>
    </location>
    <ligand>
        <name>NAD(+)</name>
        <dbReference type="ChEBI" id="CHEBI:57540"/>
    </ligand>
</feature>
<feature type="active site" description="Proton acceptor" evidence="3">
    <location>
        <position position="174"/>
    </location>
</feature>
<evidence type="ECO:0000256" key="1">
    <source>
        <dbReference type="ARBA" id="ARBA00023002"/>
    </source>
</evidence>
<dbReference type="EMBL" id="CP063078">
    <property type="protein sequence ID" value="QOQ87209.1"/>
    <property type="molecule type" value="Genomic_DNA"/>
</dbReference>
<accession>A0A7M1LF70</accession>
<evidence type="ECO:0000313" key="7">
    <source>
        <dbReference type="EMBL" id="QOQ87209.1"/>
    </source>
</evidence>
<dbReference type="SUPFAM" id="SSF51735">
    <property type="entry name" value="NAD(P)-binding Rossmann-fold domains"/>
    <property type="match status" value="1"/>
</dbReference>
<dbReference type="InterPro" id="IPR036291">
    <property type="entry name" value="NAD(P)-bd_dom_sf"/>
</dbReference>
<organism evidence="7 8">
    <name type="scientific">Campylobacter corcagiensis</name>
    <dbReference type="NCBI Taxonomy" id="1448857"/>
    <lineage>
        <taxon>Bacteria</taxon>
        <taxon>Pseudomonadati</taxon>
        <taxon>Campylobacterota</taxon>
        <taxon>Epsilonproteobacteria</taxon>
        <taxon>Campylobacterales</taxon>
        <taxon>Campylobacteraceae</taxon>
        <taxon>Campylobacter</taxon>
    </lineage>
</organism>
<feature type="binding site" evidence="5">
    <location>
        <position position="94"/>
    </location>
    <ligand>
        <name>NAD(+)</name>
        <dbReference type="ChEBI" id="CHEBI:57540"/>
    </ligand>
</feature>
<dbReference type="PIRSF" id="PIRSF000102">
    <property type="entry name" value="Lac_mal_DH"/>
    <property type="match status" value="1"/>
</dbReference>
<sequence>MKVGIIGAGNIGSALASLLMLSDFVSEISLIDIRDDFVKGRALDLETMSVILKKDIKINHSKSYEIIRNFDILVITAGVARKLDQTRDDLLKINASIIGEISQNIAKFAPNSTMIMVTNPLDVLTYYAYKKSGFKPSKVIGMAGELDSARANLNLAKKEQISPLKDSAYVLGTHDDEMIVEPNFISDETKKAGQVITKLTGSSAYFAPAAAVYKMIKALKFGGVVICSVIDENRGVSYGQKVLLKDMEVSEILKSPKIDVTNLKDKISLLE</sequence>
<evidence type="ECO:0000256" key="3">
    <source>
        <dbReference type="PIRSR" id="PIRSR000102-1"/>
    </source>
</evidence>
<evidence type="ECO:0000259" key="6">
    <source>
        <dbReference type="Pfam" id="PF00056"/>
    </source>
</evidence>
<dbReference type="InterPro" id="IPR001557">
    <property type="entry name" value="L-lactate/malate_DH"/>
</dbReference>
<reference evidence="7 8" key="1">
    <citation type="submission" date="2020-10" db="EMBL/GenBank/DDBJ databases">
        <title>Campylobacter and Helicobacter PacBio genomes.</title>
        <authorList>
            <person name="Lane C."/>
        </authorList>
    </citation>
    <scope>NUCLEOTIDE SEQUENCE [LARGE SCALE GENOMIC DNA]</scope>
    <source>
        <strain evidence="7 8">2016D-0077</strain>
    </source>
</reference>
<name>A0A7M1LF70_9BACT</name>
<dbReference type="PRINTS" id="PR00086">
    <property type="entry name" value="LLDHDRGNASE"/>
</dbReference>
<dbReference type="Gene3D" id="3.90.110.10">
    <property type="entry name" value="Lactate dehydrogenase/glycoside hydrolase, family 4, C-terminal"/>
    <property type="match status" value="1"/>
</dbReference>
<dbReference type="PANTHER" id="PTHR43128:SF16">
    <property type="entry name" value="L-LACTATE DEHYDROGENASE"/>
    <property type="match status" value="1"/>
</dbReference>
<dbReference type="GO" id="GO:0004459">
    <property type="term" value="F:L-lactate dehydrogenase (NAD+) activity"/>
    <property type="evidence" value="ECO:0007669"/>
    <property type="project" value="TreeGrafter"/>
</dbReference>
<dbReference type="Proteomes" id="UP000594749">
    <property type="component" value="Chromosome"/>
</dbReference>
<dbReference type="AlphaFoldDB" id="A0A7M1LF70"/>
<dbReference type="InterPro" id="IPR015955">
    <property type="entry name" value="Lactate_DH/Glyco_Ohase_4_C"/>
</dbReference>
<feature type="binding site" evidence="4">
    <location>
        <position position="81"/>
    </location>
    <ligand>
        <name>substrate</name>
    </ligand>
</feature>
<dbReference type="InterPro" id="IPR001236">
    <property type="entry name" value="Lactate/malate_DH_N"/>
</dbReference>
<evidence type="ECO:0000256" key="4">
    <source>
        <dbReference type="PIRSR" id="PIRSR000102-2"/>
    </source>
</evidence>
<feature type="binding site" evidence="5">
    <location>
        <position position="32"/>
    </location>
    <ligand>
        <name>NAD(+)</name>
        <dbReference type="ChEBI" id="CHEBI:57540"/>
    </ligand>
</feature>
<dbReference type="Pfam" id="PF00056">
    <property type="entry name" value="Ldh_1_N"/>
    <property type="match status" value="1"/>
</dbReference>
<keyword evidence="1" id="KW-0560">Oxidoreductase</keyword>
<keyword evidence="2 5" id="KW-0520">NAD</keyword>
<proteinExistence type="predicted"/>
<feature type="binding site" evidence="4">
    <location>
        <position position="119"/>
    </location>
    <ligand>
        <name>substrate</name>
    </ligand>
</feature>
<dbReference type="Gene3D" id="3.40.50.720">
    <property type="entry name" value="NAD(P)-binding Rossmann-like Domain"/>
    <property type="match status" value="1"/>
</dbReference>
<dbReference type="GO" id="GO:0006089">
    <property type="term" value="P:lactate metabolic process"/>
    <property type="evidence" value="ECO:0007669"/>
    <property type="project" value="TreeGrafter"/>
</dbReference>
<keyword evidence="8" id="KW-1185">Reference proteome</keyword>
<dbReference type="OrthoDB" id="9802969at2"/>
<dbReference type="PANTHER" id="PTHR43128">
    <property type="entry name" value="L-2-HYDROXYCARBOXYLATE DEHYDROGENASE (NAD(P)(+))"/>
    <property type="match status" value="1"/>
</dbReference>
<dbReference type="RefSeq" id="WP_025803569.1">
    <property type="nucleotide sequence ID" value="NZ_CP053842.1"/>
</dbReference>
<feature type="binding site" evidence="5">
    <location>
        <begin position="117"/>
        <end position="119"/>
    </location>
    <ligand>
        <name>NAD(+)</name>
        <dbReference type="ChEBI" id="CHEBI:57540"/>
    </ligand>
</feature>
<evidence type="ECO:0000256" key="5">
    <source>
        <dbReference type="PIRSR" id="PIRSR000102-3"/>
    </source>
</evidence>
<feature type="binding site" evidence="4">
    <location>
        <position position="87"/>
    </location>
    <ligand>
        <name>substrate</name>
    </ligand>
</feature>
<evidence type="ECO:0000313" key="8">
    <source>
        <dbReference type="Proteomes" id="UP000594749"/>
    </source>
</evidence>
<feature type="domain" description="Lactate/malate dehydrogenase N-terminal" evidence="6">
    <location>
        <begin position="1"/>
        <end position="141"/>
    </location>
</feature>
<gene>
    <name evidence="7" type="ORF">IMC76_08365</name>
</gene>